<dbReference type="InParanoid" id="A0A0H2RUR8"/>
<sequence length="476" mass="53999">MAEESDFEPERQGAAQTFQRHERGHISCLPLEVLTDTFAHLLPESLAIDDIISAHELESDWCLHRRRNHDDIIHISHVCRSWRSICLTTSPLWSLLWITDEDCFAPRTEEFVNRSGNMTLEVAVRDEIFRKKDFLSNKEDPNSFNGPLIHPLLKFFSLVPHALQRMKTLRVCSRFSPTQDFTSYFDKPAPLLESFALYVDSLSTDDIETTTHILPSPLFGGSTPSLRKLSIHGADVPWTSDIFKNLTFLCICRDERRERNDVSVNLLLQILENCPEIVSLEIGFAGPTLPVGDRMNESSLTPKLAVSFLKNINLYGMRGMAPVVAFLSRLQTPRLQTLIVGHLGLSLLSIDDFLPQTVTFDPRSNLCNCIGIDVDPGCGWVIAEQFIVDDLETKMTLDPKYFSLRWLQRTKSSFKRRINCLNDDTGDFEFPEGIPDDFRTLSLTFLQRMCPSPETIRALTIRGSDSALDELAFEGG</sequence>
<proteinExistence type="predicted"/>
<reference evidence="1 2" key="1">
    <citation type="submission" date="2015-04" db="EMBL/GenBank/DDBJ databases">
        <title>Complete genome sequence of Schizopora paradoxa KUC8140, a cosmopolitan wood degrader in East Asia.</title>
        <authorList>
            <consortium name="DOE Joint Genome Institute"/>
            <person name="Min B."/>
            <person name="Park H."/>
            <person name="Jang Y."/>
            <person name="Kim J.-J."/>
            <person name="Kim K.H."/>
            <person name="Pangilinan J."/>
            <person name="Lipzen A."/>
            <person name="Riley R."/>
            <person name="Grigoriev I.V."/>
            <person name="Spatafora J.W."/>
            <person name="Choi I.-G."/>
        </authorList>
    </citation>
    <scope>NUCLEOTIDE SEQUENCE [LARGE SCALE GENOMIC DNA]</scope>
    <source>
        <strain evidence="1 2">KUC8140</strain>
    </source>
</reference>
<accession>A0A0H2RUR8</accession>
<evidence type="ECO:0000313" key="1">
    <source>
        <dbReference type="EMBL" id="KLO15770.1"/>
    </source>
</evidence>
<evidence type="ECO:0000313" key="2">
    <source>
        <dbReference type="Proteomes" id="UP000053477"/>
    </source>
</evidence>
<dbReference type="OrthoDB" id="3365698at2759"/>
<dbReference type="STRING" id="27342.A0A0H2RUR8"/>
<dbReference type="Proteomes" id="UP000053477">
    <property type="component" value="Unassembled WGS sequence"/>
</dbReference>
<gene>
    <name evidence="1" type="ORF">SCHPADRAFT_248923</name>
</gene>
<organism evidence="1 2">
    <name type="scientific">Schizopora paradoxa</name>
    <dbReference type="NCBI Taxonomy" id="27342"/>
    <lineage>
        <taxon>Eukaryota</taxon>
        <taxon>Fungi</taxon>
        <taxon>Dikarya</taxon>
        <taxon>Basidiomycota</taxon>
        <taxon>Agaricomycotina</taxon>
        <taxon>Agaricomycetes</taxon>
        <taxon>Hymenochaetales</taxon>
        <taxon>Schizoporaceae</taxon>
        <taxon>Schizopora</taxon>
    </lineage>
</organism>
<protein>
    <recommendedName>
        <fullName evidence="3">F-box domain-containing protein</fullName>
    </recommendedName>
</protein>
<dbReference type="AlphaFoldDB" id="A0A0H2RUR8"/>
<dbReference type="Gene3D" id="1.20.1280.50">
    <property type="match status" value="1"/>
</dbReference>
<keyword evidence="2" id="KW-1185">Reference proteome</keyword>
<name>A0A0H2RUR8_9AGAM</name>
<evidence type="ECO:0008006" key="3">
    <source>
        <dbReference type="Google" id="ProtNLM"/>
    </source>
</evidence>
<dbReference type="EMBL" id="KQ085925">
    <property type="protein sequence ID" value="KLO15770.1"/>
    <property type="molecule type" value="Genomic_DNA"/>
</dbReference>